<protein>
    <recommendedName>
        <fullName evidence="3">DNA-binding protein</fullName>
    </recommendedName>
</protein>
<dbReference type="Proteomes" id="UP000070258">
    <property type="component" value="Unassembled WGS sequence"/>
</dbReference>
<dbReference type="EMBL" id="LSRF01000033">
    <property type="protein sequence ID" value="KXP10143.1"/>
    <property type="molecule type" value="Genomic_DNA"/>
</dbReference>
<evidence type="ECO:0000313" key="1">
    <source>
        <dbReference type="EMBL" id="KXP10143.1"/>
    </source>
</evidence>
<evidence type="ECO:0000313" key="2">
    <source>
        <dbReference type="Proteomes" id="UP000070258"/>
    </source>
</evidence>
<gene>
    <name evidence="1" type="ORF">AXK60_06565</name>
</gene>
<sequence length="222" mass="23767">MAGEMTEFEVTFAVAAITSLDDARVSVLEEELGAFVSVIGDVAEVTVPCVGVGAATAGREAIAMLRRLGVHPEHTVLDVVSPAEIARRAGVTRQAVSSWVRAGEFPRPYLTGDRGLWLWGEVKPWLNARGHALGDEVSYPNREDHTILDYHLLDPTTQSAATALSAAVIVAAPDIDDTAFGAGGFLQLLLERAAVVTDPSVPARGSRAVHVHWSRSRREQPL</sequence>
<dbReference type="Gene3D" id="1.10.238.160">
    <property type="match status" value="1"/>
</dbReference>
<evidence type="ECO:0008006" key="3">
    <source>
        <dbReference type="Google" id="ProtNLM"/>
    </source>
</evidence>
<proteinExistence type="predicted"/>
<name>A0A138AI43_9ACTN</name>
<dbReference type="AlphaFoldDB" id="A0A138AI43"/>
<organism evidence="1 2">
    <name type="scientific">Tsukamurella pseudospumae</name>
    <dbReference type="NCBI Taxonomy" id="239498"/>
    <lineage>
        <taxon>Bacteria</taxon>
        <taxon>Bacillati</taxon>
        <taxon>Actinomycetota</taxon>
        <taxon>Actinomycetes</taxon>
        <taxon>Mycobacteriales</taxon>
        <taxon>Tsukamurellaceae</taxon>
        <taxon>Tsukamurella</taxon>
    </lineage>
</organism>
<reference evidence="2" key="1">
    <citation type="submission" date="2016-02" db="EMBL/GenBank/DDBJ databases">
        <authorList>
            <person name="Wen L."/>
            <person name="He K."/>
            <person name="Yang H."/>
        </authorList>
    </citation>
    <scope>NUCLEOTIDE SEQUENCE [LARGE SCALE GENOMIC DNA]</scope>
    <source>
        <strain evidence="2">JCM 15929</strain>
    </source>
</reference>
<accession>A0A138AI43</accession>
<comment type="caution">
    <text evidence="1">The sequence shown here is derived from an EMBL/GenBank/DDBJ whole genome shotgun (WGS) entry which is preliminary data.</text>
</comment>
<dbReference type="STRING" id="239498.AXK60_06565"/>